<proteinExistence type="inferred from homology"/>
<dbReference type="Proteomes" id="UP000828390">
    <property type="component" value="Unassembled WGS sequence"/>
</dbReference>
<dbReference type="GO" id="GO:0015629">
    <property type="term" value="C:actin cytoskeleton"/>
    <property type="evidence" value="ECO:0007669"/>
    <property type="project" value="TreeGrafter"/>
</dbReference>
<evidence type="ECO:0000313" key="8">
    <source>
        <dbReference type="Proteomes" id="UP000828390"/>
    </source>
</evidence>
<dbReference type="PANTHER" id="PTHR24217:SF0">
    <property type="entry name" value="PDZ DOMAIN-CONTAINING PROTEIN"/>
    <property type="match status" value="1"/>
</dbReference>
<dbReference type="SMART" id="SM00228">
    <property type="entry name" value="PDZ"/>
    <property type="match status" value="1"/>
</dbReference>
<reference evidence="7" key="2">
    <citation type="submission" date="2020-11" db="EMBL/GenBank/DDBJ databases">
        <authorList>
            <person name="McCartney M.A."/>
            <person name="Auch B."/>
            <person name="Kono T."/>
            <person name="Mallez S."/>
            <person name="Becker A."/>
            <person name="Gohl D.M."/>
            <person name="Silverstein K.A.T."/>
            <person name="Koren S."/>
            <person name="Bechman K.B."/>
            <person name="Herman A."/>
            <person name="Abrahante J.E."/>
            <person name="Garbe J."/>
        </authorList>
    </citation>
    <scope>NUCLEOTIDE SEQUENCE</scope>
    <source>
        <strain evidence="7">Duluth1</strain>
        <tissue evidence="7">Whole animal</tissue>
    </source>
</reference>
<dbReference type="EMBL" id="JAIWYP010000010">
    <property type="protein sequence ID" value="KAH3747426.1"/>
    <property type="molecule type" value="Genomic_DNA"/>
</dbReference>
<organism evidence="7 8">
    <name type="scientific">Dreissena polymorpha</name>
    <name type="common">Zebra mussel</name>
    <name type="synonym">Mytilus polymorpha</name>
    <dbReference type="NCBI Taxonomy" id="45954"/>
    <lineage>
        <taxon>Eukaryota</taxon>
        <taxon>Metazoa</taxon>
        <taxon>Spiralia</taxon>
        <taxon>Lophotrochozoa</taxon>
        <taxon>Mollusca</taxon>
        <taxon>Bivalvia</taxon>
        <taxon>Autobranchia</taxon>
        <taxon>Heteroconchia</taxon>
        <taxon>Euheterodonta</taxon>
        <taxon>Imparidentia</taxon>
        <taxon>Neoheterodontei</taxon>
        <taxon>Myida</taxon>
        <taxon>Dreissenoidea</taxon>
        <taxon>Dreissenidae</taxon>
        <taxon>Dreissena</taxon>
    </lineage>
</organism>
<dbReference type="InterPro" id="IPR051976">
    <property type="entry name" value="Synaptopodin_domain"/>
</dbReference>
<feature type="region of interest" description="Disordered" evidence="5">
    <location>
        <begin position="690"/>
        <end position="711"/>
    </location>
</feature>
<sequence length="872" mass="97374">MVTGHKLTLTIKGGSPWGFRLQGGGNFPLEVAKIRKNSHSSQAGLQEGDVILAINRYPMNGRSHQSAMDVVEMATDTLVFEVSRTGRGASVPLDPQRHPRIIPMVSGPQNEAPGIVTSAHADYSTTSGDTRTDYHTDEYVLKTDDGRRITKTVTQRTTRRFSGSSGPSPAASHSSLVSNDYGSLDRRSRPTMWTPPSQRSGGSNLQKSQSLLDVHFGHRLSTPLSGHSRSFSQSPARPRLRSGSVETSTRVNKENRDPLIAKEQAKWEATHTQEVTPSYKLTNIGVNRYVPPKVNDPKYPMFDVPKVSKAIWTPPKINEPEQDIFKSKKRGPPVPPKPVSPAPSPIPFHPAERILAGVEFHHPGMIRPPPQPQTLPAPPPPPMPVAPLAATPKFNVVSLDKLKTSTPHENGYGYDYPDPTTLYRPDHLPVFGPKVMFDAGDDSGLLASPTRDAFSDISGHSKKKIFSDSAFYDDSTNRFPTIDEQMSMCKKIAQSLTSYANKRARGARMFAKRRRRSDKWIIEHSQFGSEFSSSTGDVADLNELDSELYYDDGGNKPLFSFRIPKVAGLVSDGQKMSLSKSEFERLRLVAPKVDHHGVSPNQCFSIAADLHKGGKNKGAKLFAKRQQRVEKFVIDESNVMHSPVSPTTKLDFIVKNPQQQWNQKNPWNMAAASAGSVDDNRAFRPQSAVHMPPQPIPRHNLTATSQPNVISGPNFNTKARGWGGSGPGVQQQSYYRESYDPKTGTNRQEWYQHQFEEQSFDPENNPKQFDQFGNYNRKIKAWPESDERESKPEIEFGDYNRRMKGFVETEPRSEPKVEFGDYNRKIKSWQSQPVESNSTRTVNTSYSIQTNYNTVPRGFGRLQQQEIPSCDL</sequence>
<gene>
    <name evidence="7" type="ORF">DPMN_181853</name>
</gene>
<evidence type="ECO:0000256" key="4">
    <source>
        <dbReference type="ARBA" id="ARBA00038161"/>
    </source>
</evidence>
<dbReference type="GO" id="GO:0005634">
    <property type="term" value="C:nucleus"/>
    <property type="evidence" value="ECO:0007669"/>
    <property type="project" value="TreeGrafter"/>
</dbReference>
<feature type="region of interest" description="Disordered" evidence="5">
    <location>
        <begin position="148"/>
        <end position="205"/>
    </location>
</feature>
<comment type="subcellular location">
    <subcellularLocation>
        <location evidence="1">Cytoplasm</location>
    </subcellularLocation>
</comment>
<dbReference type="SUPFAM" id="SSF50156">
    <property type="entry name" value="PDZ domain-like"/>
    <property type="match status" value="1"/>
</dbReference>
<keyword evidence="2" id="KW-0963">Cytoplasm</keyword>
<protein>
    <recommendedName>
        <fullName evidence="6">PDZ domain-containing protein</fullName>
    </recommendedName>
</protein>
<dbReference type="GO" id="GO:0032233">
    <property type="term" value="P:positive regulation of actin filament bundle assembly"/>
    <property type="evidence" value="ECO:0007669"/>
    <property type="project" value="TreeGrafter"/>
</dbReference>
<feature type="region of interest" description="Disordered" evidence="5">
    <location>
        <begin position="219"/>
        <end position="252"/>
    </location>
</feature>
<feature type="compositionally biased region" description="Polar residues" evidence="5">
    <location>
        <begin position="701"/>
        <end position="711"/>
    </location>
</feature>
<keyword evidence="3" id="KW-0597">Phosphoprotein</keyword>
<keyword evidence="8" id="KW-1185">Reference proteome</keyword>
<dbReference type="GO" id="GO:0003779">
    <property type="term" value="F:actin binding"/>
    <property type="evidence" value="ECO:0007669"/>
    <property type="project" value="TreeGrafter"/>
</dbReference>
<dbReference type="AlphaFoldDB" id="A0A9D4DEF6"/>
<feature type="compositionally biased region" description="Polar residues" evidence="5">
    <location>
        <begin position="222"/>
        <end position="235"/>
    </location>
</feature>
<accession>A0A9D4DEF6</accession>
<name>A0A9D4DEF6_DREPO</name>
<evidence type="ECO:0000256" key="2">
    <source>
        <dbReference type="ARBA" id="ARBA00022490"/>
    </source>
</evidence>
<evidence type="ECO:0000313" key="7">
    <source>
        <dbReference type="EMBL" id="KAH3747426.1"/>
    </source>
</evidence>
<feature type="compositionally biased region" description="Pro residues" evidence="5">
    <location>
        <begin position="332"/>
        <end position="345"/>
    </location>
</feature>
<evidence type="ECO:0000256" key="1">
    <source>
        <dbReference type="ARBA" id="ARBA00004496"/>
    </source>
</evidence>
<dbReference type="InterPro" id="IPR001478">
    <property type="entry name" value="PDZ"/>
</dbReference>
<evidence type="ECO:0000256" key="5">
    <source>
        <dbReference type="SAM" id="MobiDB-lite"/>
    </source>
</evidence>
<dbReference type="InterPro" id="IPR036034">
    <property type="entry name" value="PDZ_sf"/>
</dbReference>
<dbReference type="PROSITE" id="PS50106">
    <property type="entry name" value="PDZ"/>
    <property type="match status" value="1"/>
</dbReference>
<dbReference type="GO" id="GO:0030018">
    <property type="term" value="C:Z disc"/>
    <property type="evidence" value="ECO:0007669"/>
    <property type="project" value="TreeGrafter"/>
</dbReference>
<reference evidence="7" key="1">
    <citation type="journal article" date="2019" name="bioRxiv">
        <title>The Genome of the Zebra Mussel, Dreissena polymorpha: A Resource for Invasive Species Research.</title>
        <authorList>
            <person name="McCartney M.A."/>
            <person name="Auch B."/>
            <person name="Kono T."/>
            <person name="Mallez S."/>
            <person name="Zhang Y."/>
            <person name="Obille A."/>
            <person name="Becker A."/>
            <person name="Abrahante J.E."/>
            <person name="Garbe J."/>
            <person name="Badalamenti J.P."/>
            <person name="Herman A."/>
            <person name="Mangelson H."/>
            <person name="Liachko I."/>
            <person name="Sullivan S."/>
            <person name="Sone E.D."/>
            <person name="Koren S."/>
            <person name="Silverstein K.A.T."/>
            <person name="Beckman K.B."/>
            <person name="Gohl D.M."/>
        </authorList>
    </citation>
    <scope>NUCLEOTIDE SEQUENCE</scope>
    <source>
        <strain evidence="7">Duluth1</strain>
        <tissue evidence="7">Whole animal</tissue>
    </source>
</reference>
<dbReference type="Pfam" id="PF00595">
    <property type="entry name" value="PDZ"/>
    <property type="match status" value="1"/>
</dbReference>
<comment type="caution">
    <text evidence="7">The sequence shown here is derived from an EMBL/GenBank/DDBJ whole genome shotgun (WGS) entry which is preliminary data.</text>
</comment>
<evidence type="ECO:0000256" key="3">
    <source>
        <dbReference type="ARBA" id="ARBA00022553"/>
    </source>
</evidence>
<feature type="compositionally biased region" description="Polar residues" evidence="5">
    <location>
        <begin position="194"/>
        <end position="205"/>
    </location>
</feature>
<feature type="compositionally biased region" description="Low complexity" evidence="5">
    <location>
        <begin position="162"/>
        <end position="175"/>
    </location>
</feature>
<feature type="region of interest" description="Disordered" evidence="5">
    <location>
        <begin position="318"/>
        <end position="345"/>
    </location>
</feature>
<dbReference type="PANTHER" id="PTHR24217">
    <property type="entry name" value="PUTATIVE-RELATED"/>
    <property type="match status" value="1"/>
</dbReference>
<evidence type="ECO:0000259" key="6">
    <source>
        <dbReference type="PROSITE" id="PS50106"/>
    </source>
</evidence>
<dbReference type="Gene3D" id="2.30.42.10">
    <property type="match status" value="1"/>
</dbReference>
<comment type="similarity">
    <text evidence="4">Belongs to the synaptopodin family.</text>
</comment>
<feature type="domain" description="PDZ" evidence="6">
    <location>
        <begin position="6"/>
        <end position="86"/>
    </location>
</feature>
<dbReference type="OrthoDB" id="445995at2759"/>